<keyword evidence="2" id="KW-0238">DNA-binding</keyword>
<dbReference type="Pfam" id="PF00196">
    <property type="entry name" value="GerE"/>
    <property type="match status" value="1"/>
</dbReference>
<evidence type="ECO:0000313" key="5">
    <source>
        <dbReference type="EMBL" id="SOC40358.1"/>
    </source>
</evidence>
<dbReference type="EMBL" id="OBQD01000007">
    <property type="protein sequence ID" value="SOC40358.1"/>
    <property type="molecule type" value="Genomic_DNA"/>
</dbReference>
<dbReference type="AlphaFoldDB" id="A0A285UG21"/>
<dbReference type="Gene3D" id="1.10.10.10">
    <property type="entry name" value="Winged helix-like DNA-binding domain superfamily/Winged helix DNA-binding domain"/>
    <property type="match status" value="1"/>
</dbReference>
<dbReference type="InterPro" id="IPR036388">
    <property type="entry name" value="WH-like_DNA-bd_sf"/>
</dbReference>
<dbReference type="GO" id="GO:0006355">
    <property type="term" value="P:regulation of DNA-templated transcription"/>
    <property type="evidence" value="ECO:0007669"/>
    <property type="project" value="InterPro"/>
</dbReference>
<dbReference type="CDD" id="cd06170">
    <property type="entry name" value="LuxR_C_like"/>
    <property type="match status" value="1"/>
</dbReference>
<sequence length="299" mass="33426">MGGIFSLLPLWKEYIHPAVFGGGGRGAGSNRAIMRVDFASLFQAFADCLGRKGMADTDAGMLFMRTMRALVRFDDVVIFAYRGKERPIDLFSTFGADDHEIFVSLYQAGPYLLDPFYHAARAGKAGVFRMRELAPDRFFSSEYYRTYYSQTKLAEETGFFVACPDGVTVVLSLMRRERSGTFPAGEFALLADVVPFVEAFVGLAWPQLSRRFDTLAKGSSRRRREPANAADRIWQKLNLTDREASIVELVLQGFSSESIGLTLAISTGTVKVHRRNVYRKLGISSQMQLLSVYLKSLEA</sequence>
<dbReference type="PRINTS" id="PR00038">
    <property type="entry name" value="HTHLUXR"/>
</dbReference>
<dbReference type="PANTHER" id="PTHR44688:SF16">
    <property type="entry name" value="DNA-BINDING TRANSCRIPTIONAL ACTIVATOR DEVR_DOSR"/>
    <property type="match status" value="1"/>
</dbReference>
<organism evidence="5 6">
    <name type="scientific">Rhizobium subbaraonis</name>
    <dbReference type="NCBI Taxonomy" id="908946"/>
    <lineage>
        <taxon>Bacteria</taxon>
        <taxon>Pseudomonadati</taxon>
        <taxon>Pseudomonadota</taxon>
        <taxon>Alphaproteobacteria</taxon>
        <taxon>Hyphomicrobiales</taxon>
        <taxon>Rhizobiaceae</taxon>
        <taxon>Rhizobium/Agrobacterium group</taxon>
        <taxon>Rhizobium</taxon>
    </lineage>
</organism>
<dbReference type="SUPFAM" id="SSF46894">
    <property type="entry name" value="C-terminal effector domain of the bipartite response regulators"/>
    <property type="match status" value="1"/>
</dbReference>
<accession>A0A285UG21</accession>
<keyword evidence="6" id="KW-1185">Reference proteome</keyword>
<dbReference type="SMART" id="SM00421">
    <property type="entry name" value="HTH_LUXR"/>
    <property type="match status" value="1"/>
</dbReference>
<dbReference type="PROSITE" id="PS00622">
    <property type="entry name" value="HTH_LUXR_1"/>
    <property type="match status" value="1"/>
</dbReference>
<keyword evidence="1" id="KW-0805">Transcription regulation</keyword>
<feature type="domain" description="HTH luxR-type" evidence="4">
    <location>
        <begin position="232"/>
        <end position="297"/>
    </location>
</feature>
<dbReference type="InterPro" id="IPR000792">
    <property type="entry name" value="Tscrpt_reg_LuxR_C"/>
</dbReference>
<evidence type="ECO:0000256" key="2">
    <source>
        <dbReference type="ARBA" id="ARBA00023125"/>
    </source>
</evidence>
<dbReference type="InterPro" id="IPR016032">
    <property type="entry name" value="Sig_transdc_resp-reg_C-effctor"/>
</dbReference>
<evidence type="ECO:0000256" key="3">
    <source>
        <dbReference type="ARBA" id="ARBA00023163"/>
    </source>
</evidence>
<dbReference type="PROSITE" id="PS50043">
    <property type="entry name" value="HTH_LUXR_2"/>
    <property type="match status" value="1"/>
</dbReference>
<protein>
    <submittedName>
        <fullName evidence="5">Regulatory LuxR family protein</fullName>
    </submittedName>
</protein>
<reference evidence="5 6" key="1">
    <citation type="submission" date="2017-08" db="EMBL/GenBank/DDBJ databases">
        <authorList>
            <person name="de Groot N.N."/>
        </authorList>
    </citation>
    <scope>NUCLEOTIDE SEQUENCE [LARGE SCALE GENOMIC DNA]</scope>
    <source>
        <strain evidence="5 6">JC85</strain>
    </source>
</reference>
<evidence type="ECO:0000259" key="4">
    <source>
        <dbReference type="PROSITE" id="PS50043"/>
    </source>
</evidence>
<name>A0A285UG21_9HYPH</name>
<dbReference type="Proteomes" id="UP000219167">
    <property type="component" value="Unassembled WGS sequence"/>
</dbReference>
<proteinExistence type="predicted"/>
<dbReference type="GO" id="GO:0003677">
    <property type="term" value="F:DNA binding"/>
    <property type="evidence" value="ECO:0007669"/>
    <property type="project" value="UniProtKB-KW"/>
</dbReference>
<gene>
    <name evidence="5" type="ORF">SAMN05892877_107167</name>
</gene>
<dbReference type="PANTHER" id="PTHR44688">
    <property type="entry name" value="DNA-BINDING TRANSCRIPTIONAL ACTIVATOR DEVR_DOSR"/>
    <property type="match status" value="1"/>
</dbReference>
<keyword evidence="3" id="KW-0804">Transcription</keyword>
<evidence type="ECO:0000256" key="1">
    <source>
        <dbReference type="ARBA" id="ARBA00023015"/>
    </source>
</evidence>
<evidence type="ECO:0000313" key="6">
    <source>
        <dbReference type="Proteomes" id="UP000219167"/>
    </source>
</evidence>